<evidence type="ECO:0000313" key="3">
    <source>
        <dbReference type="EMBL" id="KJH49625.1"/>
    </source>
</evidence>
<protein>
    <submittedName>
        <fullName evidence="3">Uncharacterized protein</fullName>
    </submittedName>
</protein>
<proteinExistence type="predicted"/>
<keyword evidence="4" id="KW-1185">Reference proteome</keyword>
<feature type="compositionally biased region" description="Polar residues" evidence="1">
    <location>
        <begin position="91"/>
        <end position="101"/>
    </location>
</feature>
<evidence type="ECO:0000256" key="1">
    <source>
        <dbReference type="SAM" id="MobiDB-lite"/>
    </source>
</evidence>
<name>A0A0D8XYR1_DICVI</name>
<feature type="transmembrane region" description="Helical" evidence="2">
    <location>
        <begin position="21"/>
        <end position="42"/>
    </location>
</feature>
<keyword evidence="2" id="KW-1133">Transmembrane helix</keyword>
<dbReference type="EMBL" id="KN716228">
    <property type="protein sequence ID" value="KJH49625.1"/>
    <property type="molecule type" value="Genomic_DNA"/>
</dbReference>
<evidence type="ECO:0000313" key="4">
    <source>
        <dbReference type="Proteomes" id="UP000053766"/>
    </source>
</evidence>
<organism evidence="3 4">
    <name type="scientific">Dictyocaulus viviparus</name>
    <name type="common">Bovine lungworm</name>
    <dbReference type="NCBI Taxonomy" id="29172"/>
    <lineage>
        <taxon>Eukaryota</taxon>
        <taxon>Metazoa</taxon>
        <taxon>Ecdysozoa</taxon>
        <taxon>Nematoda</taxon>
        <taxon>Chromadorea</taxon>
        <taxon>Rhabditida</taxon>
        <taxon>Rhabditina</taxon>
        <taxon>Rhabditomorpha</taxon>
        <taxon>Strongyloidea</taxon>
        <taxon>Metastrongylidae</taxon>
        <taxon>Dictyocaulus</taxon>
    </lineage>
</organism>
<reference evidence="4" key="2">
    <citation type="journal article" date="2016" name="Sci. Rep.">
        <title>Dictyocaulus viviparus genome, variome and transcriptome elucidate lungworm biology and support future intervention.</title>
        <authorList>
            <person name="McNulty S.N."/>
            <person name="Strube C."/>
            <person name="Rosa B.A."/>
            <person name="Martin J.C."/>
            <person name="Tyagi R."/>
            <person name="Choi Y.J."/>
            <person name="Wang Q."/>
            <person name="Hallsworth Pepin K."/>
            <person name="Zhang X."/>
            <person name="Ozersky P."/>
            <person name="Wilson R.K."/>
            <person name="Sternberg P.W."/>
            <person name="Gasser R.B."/>
            <person name="Mitreva M."/>
        </authorList>
    </citation>
    <scope>NUCLEOTIDE SEQUENCE [LARGE SCALE GENOMIC DNA]</scope>
    <source>
        <strain evidence="4">HannoverDv2000</strain>
    </source>
</reference>
<dbReference type="Proteomes" id="UP000053766">
    <property type="component" value="Unassembled WGS sequence"/>
</dbReference>
<keyword evidence="2" id="KW-0812">Transmembrane</keyword>
<gene>
    <name evidence="3" type="ORF">DICVIV_04235</name>
</gene>
<keyword evidence="2" id="KW-0472">Membrane</keyword>
<accession>A0A0D8XYR1</accession>
<sequence>MGFDRFHAVRENDKQQIDHELMTYVGVGILCVVAAILCAFLPETMDQPLPPDIKSLTASGACTIDNRDREELMREQNLEEDQIDEGGEKTQFISESITHSL</sequence>
<feature type="region of interest" description="Disordered" evidence="1">
    <location>
        <begin position="78"/>
        <end position="101"/>
    </location>
</feature>
<dbReference type="OrthoDB" id="3936150at2759"/>
<evidence type="ECO:0000256" key="2">
    <source>
        <dbReference type="SAM" id="Phobius"/>
    </source>
</evidence>
<dbReference type="AlphaFoldDB" id="A0A0D8XYR1"/>
<reference evidence="3 4" key="1">
    <citation type="submission" date="2013-11" db="EMBL/GenBank/DDBJ databases">
        <title>Draft genome of the bovine lungworm Dictyocaulus viviparus.</title>
        <authorList>
            <person name="Mitreva M."/>
        </authorList>
    </citation>
    <scope>NUCLEOTIDE SEQUENCE [LARGE SCALE GENOMIC DNA]</scope>
    <source>
        <strain evidence="3 4">HannoverDv2000</strain>
    </source>
</reference>